<dbReference type="Pfam" id="PF00076">
    <property type="entry name" value="RRM_1"/>
    <property type="match status" value="2"/>
</dbReference>
<keyword evidence="4 6" id="KW-0694">RNA-binding</keyword>
<reference evidence="10" key="1">
    <citation type="submission" date="2019-07" db="EMBL/GenBank/DDBJ databases">
        <title>Annotation for the trematode Paragonimus miyazaki's.</title>
        <authorList>
            <person name="Choi Y.-J."/>
        </authorList>
    </citation>
    <scope>NUCLEOTIDE SEQUENCE</scope>
    <source>
        <strain evidence="10">Japan</strain>
    </source>
</reference>
<proteinExistence type="inferred from homology"/>
<evidence type="ECO:0008006" key="12">
    <source>
        <dbReference type="Google" id="ProtNLM"/>
    </source>
</evidence>
<dbReference type="EMBL" id="JTDE01001639">
    <property type="protein sequence ID" value="KAF7258592.1"/>
    <property type="molecule type" value="Genomic_DNA"/>
</dbReference>
<dbReference type="InterPro" id="IPR016194">
    <property type="entry name" value="SPOC-like_C_dom_sf"/>
</dbReference>
<evidence type="ECO:0000256" key="2">
    <source>
        <dbReference type="ARBA" id="ARBA00005387"/>
    </source>
</evidence>
<feature type="region of interest" description="Disordered" evidence="7">
    <location>
        <begin position="706"/>
        <end position="725"/>
    </location>
</feature>
<feature type="region of interest" description="Disordered" evidence="7">
    <location>
        <begin position="1"/>
        <end position="38"/>
    </location>
</feature>
<feature type="domain" description="RRM" evidence="8">
    <location>
        <begin position="359"/>
        <end position="434"/>
    </location>
</feature>
<dbReference type="InterPro" id="IPR012921">
    <property type="entry name" value="SPOC_C"/>
</dbReference>
<sequence length="767" mass="84919">MRRNAERDISPVSKRSRDRSGFVEHRSGSPGRFHGDRFSRSGLRSSDFRFTEENTGRDSIPVKFRTLCVRKFSSKLSIETLQEYLFRDFSKFGDMSISVGHLDGERAALITFKYYEDARKAFHAKPTVFLHDRSVTVDILPETSSEEDLRKTSKSIRGGRSLDLEEKTDIAFDRRRVAPGKLEASFAELLAKSAVVAPCGTSSLLGMPGINSTAMMAAAARALGLAGPPGTLPPAIPALIPAGGHGRSILIGNRRFEHAHGGRSPPLSDSDQDLKATRTLFVGSLEPDITESEVLQAFERFGTIEQIDIKRASKLGAHSYAFVRFENVDMAYRAKSTMSGRRLRSIHCKIGFGKPIPSQCLYISGLGPSMSTEAFHQLLSRFGQVTQLDWPPDRAYAQVMFDSCEAACNANNNLKGFAIGDRKGSRLRVDYISPDIMRFGRTKGGSLSNASLEANSGMESSSTANYRNPGLTTTWEPSPSSVDAAIPDKTNPSVNVAQFRSTNESTSRYPNRSIASEDQHFFNRQSGRRHGFNRGGNRTQSTHNLLSPIDFVPPTLQNVVSLKELDHCLQPDIWKGKILLKTNKFFFRCLHVIGDAEVSSQLGKVSNISPGEDETPNPTLKVTRRGPLDPSWMAEATHRIHGVLSNHHRELCLMLLLPDLDYDAFEVEREMIDKKPDDAIYKPYPLNILVAYFKLKQAVGIIVPMRPPGKTNPDEQPDSNSKDSNSLSVHLFAPSSFALSLLKQAAPRLTSELATVDNYMILLAIKR</sequence>
<evidence type="ECO:0000313" key="11">
    <source>
        <dbReference type="Proteomes" id="UP000822476"/>
    </source>
</evidence>
<dbReference type="GO" id="GO:0003723">
    <property type="term" value="F:RNA binding"/>
    <property type="evidence" value="ECO:0007669"/>
    <property type="project" value="UniProtKB-UniRule"/>
</dbReference>
<name>A0A8S9YVB5_9TREM</name>
<evidence type="ECO:0000313" key="10">
    <source>
        <dbReference type="EMBL" id="KAF7258592.1"/>
    </source>
</evidence>
<dbReference type="Gene3D" id="2.40.290.10">
    <property type="match status" value="1"/>
</dbReference>
<accession>A0A8S9YVB5</accession>
<dbReference type="GO" id="GO:0005634">
    <property type="term" value="C:nucleus"/>
    <property type="evidence" value="ECO:0007669"/>
    <property type="project" value="UniProtKB-SubCell"/>
</dbReference>
<feature type="domain" description="RRM" evidence="8">
    <location>
        <begin position="278"/>
        <end position="355"/>
    </location>
</feature>
<evidence type="ECO:0000256" key="4">
    <source>
        <dbReference type="ARBA" id="ARBA00022884"/>
    </source>
</evidence>
<keyword evidence="5" id="KW-0539">Nucleus</keyword>
<evidence type="ECO:0000256" key="3">
    <source>
        <dbReference type="ARBA" id="ARBA00022553"/>
    </source>
</evidence>
<dbReference type="Proteomes" id="UP000822476">
    <property type="component" value="Unassembled WGS sequence"/>
</dbReference>
<comment type="caution">
    <text evidence="10">The sequence shown here is derived from an EMBL/GenBank/DDBJ whole genome shotgun (WGS) entry which is preliminary data.</text>
</comment>
<feature type="domain" description="SPOC" evidence="9">
    <location>
        <begin position="563"/>
        <end position="767"/>
    </location>
</feature>
<feature type="region of interest" description="Disordered" evidence="7">
    <location>
        <begin position="450"/>
        <end position="482"/>
    </location>
</feature>
<protein>
    <recommendedName>
        <fullName evidence="12">RNA-binding protein 15</fullName>
    </recommendedName>
</protein>
<dbReference type="PROSITE" id="PS50102">
    <property type="entry name" value="RRM"/>
    <property type="match status" value="2"/>
</dbReference>
<dbReference type="InterPro" id="IPR000504">
    <property type="entry name" value="RRM_dom"/>
</dbReference>
<keyword evidence="11" id="KW-1185">Reference proteome</keyword>
<evidence type="ECO:0000256" key="7">
    <source>
        <dbReference type="SAM" id="MobiDB-lite"/>
    </source>
</evidence>
<dbReference type="InterPro" id="IPR035979">
    <property type="entry name" value="RBD_domain_sf"/>
</dbReference>
<dbReference type="OrthoDB" id="10050565at2759"/>
<organism evidence="10 11">
    <name type="scientific">Paragonimus skrjabini miyazakii</name>
    <dbReference type="NCBI Taxonomy" id="59628"/>
    <lineage>
        <taxon>Eukaryota</taxon>
        <taxon>Metazoa</taxon>
        <taxon>Spiralia</taxon>
        <taxon>Lophotrochozoa</taxon>
        <taxon>Platyhelminthes</taxon>
        <taxon>Trematoda</taxon>
        <taxon>Digenea</taxon>
        <taxon>Plagiorchiida</taxon>
        <taxon>Troglotremata</taxon>
        <taxon>Troglotrematidae</taxon>
        <taxon>Paragonimus</taxon>
    </lineage>
</organism>
<gene>
    <name evidence="10" type="ORF">EG68_03739</name>
</gene>
<dbReference type="PANTHER" id="PTHR23189">
    <property type="entry name" value="RNA RECOGNITION MOTIF-CONTAINING"/>
    <property type="match status" value="1"/>
</dbReference>
<evidence type="ECO:0000256" key="5">
    <source>
        <dbReference type="ARBA" id="ARBA00023242"/>
    </source>
</evidence>
<dbReference type="Gene3D" id="3.30.70.330">
    <property type="match status" value="2"/>
</dbReference>
<dbReference type="SUPFAM" id="SSF54928">
    <property type="entry name" value="RNA-binding domain, RBD"/>
    <property type="match status" value="2"/>
</dbReference>
<dbReference type="InterPro" id="IPR010912">
    <property type="entry name" value="SPOC_met"/>
</dbReference>
<comment type="subcellular location">
    <subcellularLocation>
        <location evidence="1">Nucleus</location>
    </subcellularLocation>
</comment>
<dbReference type="Pfam" id="PF07744">
    <property type="entry name" value="SPOC"/>
    <property type="match status" value="1"/>
</dbReference>
<comment type="similarity">
    <text evidence="2">Belongs to the RRM Spen family.</text>
</comment>
<dbReference type="SUPFAM" id="SSF100939">
    <property type="entry name" value="SPOC domain-like"/>
    <property type="match status" value="1"/>
</dbReference>
<dbReference type="SMART" id="SM00360">
    <property type="entry name" value="RRM"/>
    <property type="match status" value="3"/>
</dbReference>
<dbReference type="PROSITE" id="PS50917">
    <property type="entry name" value="SPOC"/>
    <property type="match status" value="1"/>
</dbReference>
<feature type="compositionally biased region" description="Basic and acidic residues" evidence="7">
    <location>
        <begin position="18"/>
        <end position="38"/>
    </location>
</feature>
<evidence type="ECO:0000256" key="6">
    <source>
        <dbReference type="PROSITE-ProRule" id="PRU00176"/>
    </source>
</evidence>
<evidence type="ECO:0000259" key="9">
    <source>
        <dbReference type="PROSITE" id="PS50917"/>
    </source>
</evidence>
<keyword evidence="3" id="KW-0597">Phosphoprotein</keyword>
<feature type="compositionally biased region" description="Polar residues" evidence="7">
    <location>
        <begin position="450"/>
        <end position="481"/>
    </location>
</feature>
<evidence type="ECO:0000259" key="8">
    <source>
        <dbReference type="PROSITE" id="PS50102"/>
    </source>
</evidence>
<dbReference type="AlphaFoldDB" id="A0A8S9YVB5"/>
<dbReference type="InterPro" id="IPR012677">
    <property type="entry name" value="Nucleotide-bd_a/b_plait_sf"/>
</dbReference>
<evidence type="ECO:0000256" key="1">
    <source>
        <dbReference type="ARBA" id="ARBA00004123"/>
    </source>
</evidence>
<feature type="region of interest" description="Disordered" evidence="7">
    <location>
        <begin position="605"/>
        <end position="626"/>
    </location>
</feature>